<keyword evidence="4" id="KW-1185">Reference proteome</keyword>
<evidence type="ECO:0000256" key="1">
    <source>
        <dbReference type="SAM" id="Phobius"/>
    </source>
</evidence>
<evidence type="ECO:0000313" key="4">
    <source>
        <dbReference type="Proteomes" id="UP000244867"/>
    </source>
</evidence>
<accession>A0A2R7YZW4</accession>
<sequence>MAASATLHCLTGCAIGEILGLLVGTAAGLTNAVTIALSIGLAFVFGYALSTLPLVQGGVALGSALKVVLAADTLSILTMEVVDNAVVAVVPGAMDAGLVNPVFWLSMMLALAVAFVAAFPVNRALIDRGQGHALTHDMHGDHDSHSRGPTISAGALAAAIVAFLVGGLTVSVADELAQRGEPATTRSQGAMPMPGTWLQARSWAAEIAGQRVPPGRGSTREA</sequence>
<keyword evidence="1" id="KW-0472">Membrane</keyword>
<proteinExistence type="predicted"/>
<feature type="domain" description="DUF4396" evidence="2">
    <location>
        <begin position="1"/>
        <end position="130"/>
    </location>
</feature>
<comment type="caution">
    <text evidence="3">The sequence shown here is derived from an EMBL/GenBank/DDBJ whole genome shotgun (WGS) entry which is preliminary data.</text>
</comment>
<name>A0A2R7YZW4_9ACTN</name>
<dbReference type="EMBL" id="PYXZ01000003">
    <property type="protein sequence ID" value="PUA81429.1"/>
    <property type="molecule type" value="Genomic_DNA"/>
</dbReference>
<evidence type="ECO:0000259" key="2">
    <source>
        <dbReference type="Pfam" id="PF14342"/>
    </source>
</evidence>
<feature type="transmembrane region" description="Helical" evidence="1">
    <location>
        <begin position="67"/>
        <end position="90"/>
    </location>
</feature>
<keyword evidence="1" id="KW-0812">Transmembrane</keyword>
<dbReference type="AlphaFoldDB" id="A0A2R7YZW4"/>
<reference evidence="3 4" key="1">
    <citation type="submission" date="2018-03" db="EMBL/GenBank/DDBJ databases">
        <authorList>
            <person name="Keele B.F."/>
        </authorList>
    </citation>
    <scope>NUCLEOTIDE SEQUENCE [LARGE SCALE GENOMIC DNA]</scope>
    <source>
        <strain evidence="3 4">IB-3</strain>
    </source>
</reference>
<feature type="transmembrane region" description="Helical" evidence="1">
    <location>
        <begin position="102"/>
        <end position="121"/>
    </location>
</feature>
<organism evidence="3 4">
    <name type="scientific">Nocardioides currus</name>
    <dbReference type="NCBI Taxonomy" id="2133958"/>
    <lineage>
        <taxon>Bacteria</taxon>
        <taxon>Bacillati</taxon>
        <taxon>Actinomycetota</taxon>
        <taxon>Actinomycetes</taxon>
        <taxon>Propionibacteriales</taxon>
        <taxon>Nocardioidaceae</taxon>
        <taxon>Nocardioides</taxon>
    </lineage>
</organism>
<dbReference type="InterPro" id="IPR025509">
    <property type="entry name" value="DUF4396"/>
</dbReference>
<feature type="transmembrane region" description="Helical" evidence="1">
    <location>
        <begin position="153"/>
        <end position="173"/>
    </location>
</feature>
<evidence type="ECO:0000313" key="3">
    <source>
        <dbReference type="EMBL" id="PUA81429.1"/>
    </source>
</evidence>
<protein>
    <recommendedName>
        <fullName evidence="2">DUF4396 domain-containing protein</fullName>
    </recommendedName>
</protein>
<keyword evidence="1" id="KW-1133">Transmembrane helix</keyword>
<dbReference type="Pfam" id="PF14342">
    <property type="entry name" value="DUF4396"/>
    <property type="match status" value="1"/>
</dbReference>
<gene>
    <name evidence="3" type="ORF">C7S10_09585</name>
</gene>
<dbReference type="Proteomes" id="UP000244867">
    <property type="component" value="Unassembled WGS sequence"/>
</dbReference>
<feature type="transmembrane region" description="Helical" evidence="1">
    <location>
        <begin position="32"/>
        <end position="55"/>
    </location>
</feature>
<dbReference type="OrthoDB" id="9784773at2"/>